<dbReference type="InterPro" id="IPR055520">
    <property type="entry name" value="DUF7094"/>
</dbReference>
<dbReference type="InterPro" id="IPR056397">
    <property type="entry name" value="Fn3_arc"/>
</dbReference>
<dbReference type="Pfam" id="PF23375">
    <property type="entry name" value="DUF7094"/>
    <property type="match status" value="1"/>
</dbReference>
<protein>
    <submittedName>
        <fullName evidence="4">Uncharacterized protein</fullName>
    </submittedName>
</protein>
<keyword evidence="5" id="KW-1185">Reference proteome</keyword>
<dbReference type="STRING" id="890420.SAMN05216226_10381"/>
<dbReference type="InterPro" id="IPR055522">
    <property type="entry name" value="DUF7096"/>
</dbReference>
<dbReference type="AlphaFoldDB" id="A0A1G8TIB1"/>
<evidence type="ECO:0000313" key="5">
    <source>
        <dbReference type="Proteomes" id="UP000198856"/>
    </source>
</evidence>
<dbReference type="Pfam" id="PF23379">
    <property type="entry name" value="DUF7096"/>
    <property type="match status" value="1"/>
</dbReference>
<dbReference type="Pfam" id="PF23374">
    <property type="entry name" value="Fn3_arc"/>
    <property type="match status" value="1"/>
</dbReference>
<evidence type="ECO:0000259" key="2">
    <source>
        <dbReference type="Pfam" id="PF23375"/>
    </source>
</evidence>
<feature type="domain" description="Fibronectin-III type-like" evidence="1">
    <location>
        <begin position="347"/>
        <end position="416"/>
    </location>
</feature>
<dbReference type="Proteomes" id="UP000198856">
    <property type="component" value="Unassembled WGS sequence"/>
</dbReference>
<evidence type="ECO:0000259" key="1">
    <source>
        <dbReference type="Pfam" id="PF23374"/>
    </source>
</evidence>
<accession>A0A1G8TIB1</accession>
<reference evidence="4 5" key="1">
    <citation type="submission" date="2016-10" db="EMBL/GenBank/DDBJ databases">
        <authorList>
            <person name="de Groot N.N."/>
        </authorList>
    </citation>
    <scope>NUCLEOTIDE SEQUENCE [LARGE SCALE GENOMIC DNA]</scope>
    <source>
        <strain evidence="4 5">IBRC-M10015</strain>
    </source>
</reference>
<evidence type="ECO:0000259" key="3">
    <source>
        <dbReference type="Pfam" id="PF23379"/>
    </source>
</evidence>
<feature type="domain" description="DUF7094" evidence="2">
    <location>
        <begin position="229"/>
        <end position="335"/>
    </location>
</feature>
<organism evidence="4 5">
    <name type="scientific">Halovenus aranensis</name>
    <dbReference type="NCBI Taxonomy" id="890420"/>
    <lineage>
        <taxon>Archaea</taxon>
        <taxon>Methanobacteriati</taxon>
        <taxon>Methanobacteriota</taxon>
        <taxon>Stenosarchaea group</taxon>
        <taxon>Halobacteria</taxon>
        <taxon>Halobacteriales</taxon>
        <taxon>Haloarculaceae</taxon>
        <taxon>Halovenus</taxon>
    </lineage>
</organism>
<proteinExistence type="predicted"/>
<feature type="domain" description="DUF7096" evidence="3">
    <location>
        <begin position="30"/>
        <end position="189"/>
    </location>
</feature>
<evidence type="ECO:0000313" key="4">
    <source>
        <dbReference type="EMBL" id="SDJ41173.1"/>
    </source>
</evidence>
<gene>
    <name evidence="4" type="ORF">SAMN05216226_10381</name>
</gene>
<sequence>MVLLWYLSATFLYTRRQYVTNMSRPSRLLLLFCAGTLLLAGGAIATASVDEPLWESSQLTNSSAHVVEVSNSSNYLSLDQADVRQEQYESASLDVAGAVQGDALRLQGEQRKRIVQQQLADSDDKAAFHRQLLQEIESSTLSLEQQRHQLYRQYSSGEIDGTQLFREVVRLGVTAEQYRDITDVVQGTSISEGFSRQYSNIEGDSSLLPSAILSQIEGHLSTADTGTMYVQAGNQSLILASVEGDSYIREAMLLGEHERDAPEQFGSGGASEAEDAFNRAQSLYPWTVSDVFNPTLRGFGNSSVYRLTASHTHGTLRTYLDGATTNPFYEVHEKNPFAVPVTDFTQTTNDGLRLDVQVTNPTGPMLIEVIETEDVIYNNITVSIDEQPVKTLSSGGDFYTVQPAGSFEITARTDTGQEVSVAIFPE</sequence>
<dbReference type="EMBL" id="FNFC01000003">
    <property type="protein sequence ID" value="SDJ41173.1"/>
    <property type="molecule type" value="Genomic_DNA"/>
</dbReference>
<name>A0A1G8TIB1_9EURY</name>